<dbReference type="OrthoDB" id="2423520at2759"/>
<dbReference type="STRING" id="1432141.A0A015LXQ8"/>
<sequence>MSRKEEFSEDDLNEFENLITIWSCEFVNVFARFNPSNLRLPKLHSWRYHVISAIRQFGAINGYTSETYETLHKFYVKNPYRKSNKKEVMNQILNRV</sequence>
<organism evidence="1 2">
    <name type="scientific">Rhizophagus irregularis (strain DAOM 197198w)</name>
    <name type="common">Glomus intraradices</name>
    <dbReference type="NCBI Taxonomy" id="1432141"/>
    <lineage>
        <taxon>Eukaryota</taxon>
        <taxon>Fungi</taxon>
        <taxon>Fungi incertae sedis</taxon>
        <taxon>Mucoromycota</taxon>
        <taxon>Glomeromycotina</taxon>
        <taxon>Glomeromycetes</taxon>
        <taxon>Glomerales</taxon>
        <taxon>Glomeraceae</taxon>
        <taxon>Rhizophagus</taxon>
    </lineage>
</organism>
<dbReference type="AlphaFoldDB" id="A0A015LXQ8"/>
<proteinExistence type="predicted"/>
<keyword evidence="2" id="KW-1185">Reference proteome</keyword>
<protein>
    <submittedName>
        <fullName evidence="1">Uncharacterized protein</fullName>
    </submittedName>
</protein>
<evidence type="ECO:0000313" key="1">
    <source>
        <dbReference type="EMBL" id="EXX77491.1"/>
    </source>
</evidence>
<dbReference type="HOGENOM" id="CLU_2387326_0_0_1"/>
<reference evidence="1 2" key="1">
    <citation type="submission" date="2014-02" db="EMBL/GenBank/DDBJ databases">
        <title>Single nucleus genome sequencing reveals high similarity among nuclei of an endomycorrhizal fungus.</title>
        <authorList>
            <person name="Lin K."/>
            <person name="Geurts R."/>
            <person name="Zhang Z."/>
            <person name="Limpens E."/>
            <person name="Saunders D.G."/>
            <person name="Mu D."/>
            <person name="Pang E."/>
            <person name="Cao H."/>
            <person name="Cha H."/>
            <person name="Lin T."/>
            <person name="Zhou Q."/>
            <person name="Shang Y."/>
            <person name="Li Y."/>
            <person name="Ivanov S."/>
            <person name="Sharma T."/>
            <person name="Velzen R.V."/>
            <person name="Ruijter N.D."/>
            <person name="Aanen D.K."/>
            <person name="Win J."/>
            <person name="Kamoun S."/>
            <person name="Bisseling T."/>
            <person name="Huang S."/>
        </authorList>
    </citation>
    <scope>NUCLEOTIDE SEQUENCE [LARGE SCALE GENOMIC DNA]</scope>
    <source>
        <strain evidence="2">DAOM197198w</strain>
    </source>
</reference>
<accession>A0A015LXQ8</accession>
<evidence type="ECO:0000313" key="2">
    <source>
        <dbReference type="Proteomes" id="UP000022910"/>
    </source>
</evidence>
<name>A0A015LXQ8_RHIIW</name>
<dbReference type="Proteomes" id="UP000022910">
    <property type="component" value="Unassembled WGS sequence"/>
</dbReference>
<gene>
    <name evidence="1" type="ORF">RirG_023280</name>
</gene>
<dbReference type="EMBL" id="JEMT01010902">
    <property type="protein sequence ID" value="EXX77491.1"/>
    <property type="molecule type" value="Genomic_DNA"/>
</dbReference>
<comment type="caution">
    <text evidence="1">The sequence shown here is derived from an EMBL/GenBank/DDBJ whole genome shotgun (WGS) entry which is preliminary data.</text>
</comment>